<reference evidence="2" key="1">
    <citation type="submission" date="2016-10" db="EMBL/GenBank/DDBJ databases">
        <authorList>
            <person name="Varghese N."/>
            <person name="Submissions S."/>
        </authorList>
    </citation>
    <scope>NUCLEOTIDE SEQUENCE [LARGE SCALE GENOMIC DNA]</scope>
    <source>
        <strain evidence="2">DSM 23515</strain>
    </source>
</reference>
<accession>A0A1I2MXZ3</accession>
<organism evidence="1 2">
    <name type="scientific">Salegentibacter agarivorans</name>
    <dbReference type="NCBI Taxonomy" id="345907"/>
    <lineage>
        <taxon>Bacteria</taxon>
        <taxon>Pseudomonadati</taxon>
        <taxon>Bacteroidota</taxon>
        <taxon>Flavobacteriia</taxon>
        <taxon>Flavobacteriales</taxon>
        <taxon>Flavobacteriaceae</taxon>
        <taxon>Salegentibacter</taxon>
    </lineage>
</organism>
<evidence type="ECO:0000313" key="1">
    <source>
        <dbReference type="EMBL" id="SFF95509.1"/>
    </source>
</evidence>
<sequence>MDQLSYQNHLIELKKLGVRTDKKIEVMYSDLYRITENIFHTECLLREGYEAEDFFQDPKFSKLRELKKHLEEVMEWMFPKGLPEWPRRCQSSYERFRNPYLSVDLGSRWNGIHSSELFIAAFNIRCGKTGEQFRKDREYVLEELEKKHYCLSNLKDYCNKDSALIPPIGIAVMEQKIHFPNAGRVYASGVYNEEAAFEVWREKYHAKFKNFSNNHLQAFYNNRVGRDNNSTIWEGIIQALQNEFQNREIDISSIIIEEKLSMSKCAILVSEKLHSIEELPTKIIEQMIMLYNQKKAHEKSIVSDCKIKEGNIHYLSDFSDAFINGNHLLSFFSDYLIGSPRAKFRL</sequence>
<protein>
    <submittedName>
        <fullName evidence="1">Uncharacterized protein</fullName>
    </submittedName>
</protein>
<name>A0A1I2MXZ3_9FLAO</name>
<keyword evidence="2" id="KW-1185">Reference proteome</keyword>
<dbReference type="RefSeq" id="WP_093305158.1">
    <property type="nucleotide sequence ID" value="NZ_FOOH01000016.1"/>
</dbReference>
<evidence type="ECO:0000313" key="2">
    <source>
        <dbReference type="Proteomes" id="UP000199116"/>
    </source>
</evidence>
<dbReference type="EMBL" id="FOOH01000016">
    <property type="protein sequence ID" value="SFF95509.1"/>
    <property type="molecule type" value="Genomic_DNA"/>
</dbReference>
<proteinExistence type="predicted"/>
<gene>
    <name evidence="1" type="ORF">SAMN04488033_11650</name>
</gene>
<dbReference type="Proteomes" id="UP000199116">
    <property type="component" value="Unassembled WGS sequence"/>
</dbReference>
<dbReference type="AlphaFoldDB" id="A0A1I2MXZ3"/>